<sequence length="416" mass="45092">MKYDIAIIGGGPAGLMAAVRASQLGAKVILVEKNPRLGIKLLLTGGGRCNLTNNILDSRAFVSHLGSKAKFLLFALHKFGVKETLDFFVSRGLKTKVEKNNRVFPVSNKAADVLDVLLKELKKYQVTIRTSSQVKKIVTRDNKIVKIVLTDNREILADNFILAPGGKSYPQTGSCGDGYKWLEQMGHTIISPRPSLTPLLVEADFIKSLEGLSISEAKLNLYFGAKKIASSSGDVIFTSTGLSGPAALDLSRSIDPASIKDLQVEVDFLPQLESSALDKKFQQVLASGAKQIKNSIDGLVIPKFRPVLFKLSQINPEKKSNLISRQERLALVKLLKNFKLKIKALAGFDKAMITSGGADLAEIDPRTMRSKIISNLFICGEVLDLAGPTGGYNLQICWTSGYAAGEAAAQMTNNQI</sequence>
<dbReference type="InterPro" id="IPR057661">
    <property type="entry name" value="RsdA/BaiN/AoA(So)_Rossmann"/>
</dbReference>
<dbReference type="EMBL" id="MHIA01000014">
    <property type="protein sequence ID" value="OGY42339.1"/>
    <property type="molecule type" value="Genomic_DNA"/>
</dbReference>
<dbReference type="PANTHER" id="PTHR42887">
    <property type="entry name" value="OS12G0638800 PROTEIN"/>
    <property type="match status" value="1"/>
</dbReference>
<evidence type="ECO:0000256" key="2">
    <source>
        <dbReference type="ARBA" id="ARBA00022630"/>
    </source>
</evidence>
<feature type="domain" description="RsdA/BaiN/AoA(So)-like insert" evidence="5">
    <location>
        <begin position="193"/>
        <end position="352"/>
    </location>
</feature>
<accession>A0A1G1XQI7</accession>
<dbReference type="SUPFAM" id="SSF51905">
    <property type="entry name" value="FAD/NAD(P)-binding domain"/>
    <property type="match status" value="1"/>
</dbReference>
<reference evidence="6 7" key="1">
    <citation type="journal article" date="2016" name="Nat. Commun.">
        <title>Thousands of microbial genomes shed light on interconnected biogeochemical processes in an aquifer system.</title>
        <authorList>
            <person name="Anantharaman K."/>
            <person name="Brown C.T."/>
            <person name="Hug L.A."/>
            <person name="Sharon I."/>
            <person name="Castelle C.J."/>
            <person name="Probst A.J."/>
            <person name="Thomas B.C."/>
            <person name="Singh A."/>
            <person name="Wilkins M.J."/>
            <person name="Karaoz U."/>
            <person name="Brodie E.L."/>
            <person name="Williams K.H."/>
            <person name="Hubbard S.S."/>
            <person name="Banfield J.F."/>
        </authorList>
    </citation>
    <scope>NUCLEOTIDE SEQUENCE [LARGE SCALE GENOMIC DNA]</scope>
</reference>
<dbReference type="AlphaFoldDB" id="A0A1G1XQI7"/>
<dbReference type="Pfam" id="PF22780">
    <property type="entry name" value="HI0933_like_1st"/>
    <property type="match status" value="1"/>
</dbReference>
<dbReference type="PRINTS" id="PR00411">
    <property type="entry name" value="PNDRDTASEI"/>
</dbReference>
<evidence type="ECO:0000313" key="6">
    <source>
        <dbReference type="EMBL" id="OGY42339.1"/>
    </source>
</evidence>
<evidence type="ECO:0000256" key="1">
    <source>
        <dbReference type="ARBA" id="ARBA00001974"/>
    </source>
</evidence>
<evidence type="ECO:0000259" key="5">
    <source>
        <dbReference type="Pfam" id="PF22780"/>
    </source>
</evidence>
<evidence type="ECO:0000259" key="4">
    <source>
        <dbReference type="Pfam" id="PF03486"/>
    </source>
</evidence>
<evidence type="ECO:0008006" key="8">
    <source>
        <dbReference type="Google" id="ProtNLM"/>
    </source>
</evidence>
<dbReference type="InterPro" id="IPR023166">
    <property type="entry name" value="BaiN-like_dom_sf"/>
</dbReference>
<dbReference type="Gene3D" id="2.40.30.10">
    <property type="entry name" value="Translation factors"/>
    <property type="match status" value="1"/>
</dbReference>
<dbReference type="InterPro" id="IPR004792">
    <property type="entry name" value="BaiN-like"/>
</dbReference>
<dbReference type="SUPFAM" id="SSF160996">
    <property type="entry name" value="HI0933 insert domain-like"/>
    <property type="match status" value="1"/>
</dbReference>
<keyword evidence="3" id="KW-0274">FAD</keyword>
<evidence type="ECO:0000313" key="7">
    <source>
        <dbReference type="Proteomes" id="UP000176260"/>
    </source>
</evidence>
<dbReference type="InterPro" id="IPR036188">
    <property type="entry name" value="FAD/NAD-bd_sf"/>
</dbReference>
<comment type="cofactor">
    <cofactor evidence="1">
        <name>FAD</name>
        <dbReference type="ChEBI" id="CHEBI:57692"/>
    </cofactor>
</comment>
<dbReference type="Gene3D" id="1.10.8.260">
    <property type="entry name" value="HI0933 insert domain-like"/>
    <property type="match status" value="1"/>
</dbReference>
<dbReference type="Pfam" id="PF03486">
    <property type="entry name" value="HI0933_like"/>
    <property type="match status" value="1"/>
</dbReference>
<evidence type="ECO:0000256" key="3">
    <source>
        <dbReference type="ARBA" id="ARBA00022827"/>
    </source>
</evidence>
<organism evidence="6 7">
    <name type="scientific">Candidatus Buchananbacteria bacterium RBG_13_39_9</name>
    <dbReference type="NCBI Taxonomy" id="1797531"/>
    <lineage>
        <taxon>Bacteria</taxon>
        <taxon>Candidatus Buchananiibacteriota</taxon>
    </lineage>
</organism>
<dbReference type="NCBIfam" id="TIGR00275">
    <property type="entry name" value="aminoacetone oxidase family FAD-binding enzyme"/>
    <property type="match status" value="1"/>
</dbReference>
<dbReference type="Gene3D" id="3.50.50.60">
    <property type="entry name" value="FAD/NAD(P)-binding domain"/>
    <property type="match status" value="1"/>
</dbReference>
<keyword evidence="2" id="KW-0285">Flavoprotein</keyword>
<feature type="domain" description="RsdA/BaiN/AoA(So)-like Rossmann fold-like" evidence="4">
    <location>
        <begin position="4"/>
        <end position="406"/>
    </location>
</feature>
<dbReference type="Proteomes" id="UP000176260">
    <property type="component" value="Unassembled WGS sequence"/>
</dbReference>
<name>A0A1G1XQI7_9BACT</name>
<proteinExistence type="predicted"/>
<dbReference type="PANTHER" id="PTHR42887:SF2">
    <property type="entry name" value="OS12G0638800 PROTEIN"/>
    <property type="match status" value="1"/>
</dbReference>
<comment type="caution">
    <text evidence="6">The sequence shown here is derived from an EMBL/GenBank/DDBJ whole genome shotgun (WGS) entry which is preliminary data.</text>
</comment>
<gene>
    <name evidence="6" type="ORF">A2Y67_04400</name>
</gene>
<protein>
    <recommendedName>
        <fullName evidence="8">FAD-dependent oxidoreductase</fullName>
    </recommendedName>
</protein>
<dbReference type="InterPro" id="IPR055178">
    <property type="entry name" value="RsdA/BaiN/AoA(So)-like_dom"/>
</dbReference>